<comment type="caution">
    <text evidence="5">The sequence shown here is derived from an EMBL/GenBank/DDBJ whole genome shotgun (WGS) entry which is preliminary data.</text>
</comment>
<evidence type="ECO:0000256" key="2">
    <source>
        <dbReference type="SAM" id="SignalP"/>
    </source>
</evidence>
<feature type="region of interest" description="Disordered" evidence="1">
    <location>
        <begin position="86"/>
        <end position="111"/>
    </location>
</feature>
<evidence type="ECO:0000313" key="5">
    <source>
        <dbReference type="EMBL" id="KAA0202481.1"/>
    </source>
</evidence>
<dbReference type="EMBL" id="JQDR03003531">
    <property type="protein sequence ID" value="KAA0202481.1"/>
    <property type="molecule type" value="Genomic_DNA"/>
</dbReference>
<reference evidence="5" key="3">
    <citation type="submission" date="2019-06" db="EMBL/GenBank/DDBJ databases">
        <authorList>
            <person name="Poynton C."/>
            <person name="Hasenbein S."/>
            <person name="Benoit J.B."/>
            <person name="Sepulveda M.S."/>
            <person name="Poelchau M.F."/>
            <person name="Murali S.C."/>
            <person name="Chen S."/>
            <person name="Glastad K.M."/>
            <person name="Werren J.H."/>
            <person name="Vineis J.H."/>
            <person name="Bowen J.L."/>
            <person name="Friedrich M."/>
            <person name="Jones J."/>
            <person name="Robertson H.M."/>
            <person name="Feyereisen R."/>
            <person name="Mechler-Hickson A."/>
            <person name="Mathers N."/>
            <person name="Lee C.E."/>
            <person name="Colbourne J.K."/>
            <person name="Biales A."/>
            <person name="Johnston J.S."/>
            <person name="Wellborn G.A."/>
            <person name="Rosendale A.J."/>
            <person name="Cridge A.G."/>
            <person name="Munoz-Torres M.C."/>
            <person name="Bain P.A."/>
            <person name="Manny A.R."/>
            <person name="Major K.M."/>
            <person name="Lambert F.N."/>
            <person name="Vulpe C.D."/>
            <person name="Tuck P."/>
            <person name="Blalock B.J."/>
            <person name="Lin Y.-Y."/>
            <person name="Smith M.E."/>
            <person name="Ochoa-Acuna H."/>
            <person name="Chen M.-J.M."/>
            <person name="Childers C.P."/>
            <person name="Qu J."/>
            <person name="Dugan S."/>
            <person name="Lee S.L."/>
            <person name="Chao H."/>
            <person name="Dinh H."/>
            <person name="Han Y."/>
            <person name="Doddapaneni H."/>
            <person name="Worley K.C."/>
            <person name="Muzny D.M."/>
            <person name="Gibbs R.A."/>
            <person name="Richards S."/>
        </authorList>
    </citation>
    <scope>NUCLEOTIDE SEQUENCE</scope>
    <source>
        <strain evidence="5">HAZT.00-mixed</strain>
        <tissue evidence="5">Whole organism</tissue>
    </source>
</reference>
<feature type="domain" description="Protein Lines N-terminal" evidence="3">
    <location>
        <begin position="10"/>
        <end position="181"/>
    </location>
</feature>
<keyword evidence="2" id="KW-0732">Signal</keyword>
<organism evidence="5">
    <name type="scientific">Hyalella azteca</name>
    <name type="common">Amphipod</name>
    <dbReference type="NCBI Taxonomy" id="294128"/>
    <lineage>
        <taxon>Eukaryota</taxon>
        <taxon>Metazoa</taxon>
        <taxon>Ecdysozoa</taxon>
        <taxon>Arthropoda</taxon>
        <taxon>Crustacea</taxon>
        <taxon>Multicrustacea</taxon>
        <taxon>Malacostraca</taxon>
        <taxon>Eumalacostraca</taxon>
        <taxon>Peracarida</taxon>
        <taxon>Amphipoda</taxon>
        <taxon>Senticaudata</taxon>
        <taxon>Talitrida</taxon>
        <taxon>Talitroidea</taxon>
        <taxon>Hyalellidae</taxon>
        <taxon>Hyalella</taxon>
    </lineage>
</organism>
<dbReference type="InterPro" id="IPR032794">
    <property type="entry name" value="LINES_N"/>
</dbReference>
<dbReference type="Proteomes" id="UP000711488">
    <property type="component" value="Unassembled WGS sequence"/>
</dbReference>
<feature type="compositionally biased region" description="Low complexity" evidence="1">
    <location>
        <begin position="90"/>
        <end position="102"/>
    </location>
</feature>
<protein>
    <submittedName>
        <fullName evidence="5">Uncharacterized protein</fullName>
    </submittedName>
</protein>
<evidence type="ECO:0000259" key="4">
    <source>
        <dbReference type="Pfam" id="PF14695"/>
    </source>
</evidence>
<gene>
    <name evidence="5" type="ORF">HAZT_HAZT005389</name>
</gene>
<accession>A0A6A0HB85</accession>
<dbReference type="AlphaFoldDB" id="A0A6A0HB85"/>
<feature type="chain" id="PRO_5025375019" evidence="2">
    <location>
        <begin position="16"/>
        <end position="231"/>
    </location>
</feature>
<evidence type="ECO:0000256" key="1">
    <source>
        <dbReference type="SAM" id="MobiDB-lite"/>
    </source>
</evidence>
<dbReference type="PANTHER" id="PTHR16057">
    <property type="entry name" value="WINS1, 2 PROTEIN"/>
    <property type="match status" value="1"/>
</dbReference>
<reference evidence="5" key="1">
    <citation type="submission" date="2014-08" db="EMBL/GenBank/DDBJ databases">
        <authorList>
            <person name="Murali S."/>
            <person name="Richards S."/>
            <person name="Bandaranaike D."/>
            <person name="Bellair M."/>
            <person name="Blankenburg K."/>
            <person name="Chao H."/>
            <person name="Dinh H."/>
            <person name="Doddapaneni H."/>
            <person name="Dugan-Rocha S."/>
            <person name="Elkadiri S."/>
            <person name="Gnanaolivu R."/>
            <person name="Hughes D."/>
            <person name="Lee S."/>
            <person name="Li M."/>
            <person name="Ming W."/>
            <person name="Munidasa M."/>
            <person name="Muniz J."/>
            <person name="Nguyen L."/>
            <person name="Osuji N."/>
            <person name="Pu L.-L."/>
            <person name="Puazo M."/>
            <person name="Skinner E."/>
            <person name="Qu C."/>
            <person name="Quiroz J."/>
            <person name="Raj R."/>
            <person name="Weissenberger G."/>
            <person name="Xin Y."/>
            <person name="Zou X."/>
            <person name="Han Y."/>
            <person name="Worley K."/>
            <person name="Muzny D."/>
            <person name="Gibbs R."/>
        </authorList>
    </citation>
    <scope>NUCLEOTIDE SEQUENCE</scope>
    <source>
        <strain evidence="5">HAZT.00-mixed</strain>
        <tissue evidence="5">Whole organism</tissue>
    </source>
</reference>
<proteinExistence type="predicted"/>
<reference evidence="5" key="2">
    <citation type="journal article" date="2018" name="Environ. Sci. Technol.">
        <title>The Toxicogenome of Hyalella azteca: A Model for Sediment Ecotoxicology and Evolutionary Toxicology.</title>
        <authorList>
            <person name="Poynton H.C."/>
            <person name="Hasenbein S."/>
            <person name="Benoit J.B."/>
            <person name="Sepulveda M.S."/>
            <person name="Poelchau M.F."/>
            <person name="Hughes D.S.T."/>
            <person name="Murali S.C."/>
            <person name="Chen S."/>
            <person name="Glastad K.M."/>
            <person name="Goodisman M.A.D."/>
            <person name="Werren J.H."/>
            <person name="Vineis J.H."/>
            <person name="Bowen J.L."/>
            <person name="Friedrich M."/>
            <person name="Jones J."/>
            <person name="Robertson H.M."/>
            <person name="Feyereisen R."/>
            <person name="Mechler-Hickson A."/>
            <person name="Mathers N."/>
            <person name="Lee C.E."/>
            <person name="Colbourne J.K."/>
            <person name="Biales A."/>
            <person name="Johnston J.S."/>
            <person name="Wellborn G.A."/>
            <person name="Rosendale A.J."/>
            <person name="Cridge A.G."/>
            <person name="Munoz-Torres M.C."/>
            <person name="Bain P.A."/>
            <person name="Manny A.R."/>
            <person name="Major K.M."/>
            <person name="Lambert F.N."/>
            <person name="Vulpe C.D."/>
            <person name="Tuck P."/>
            <person name="Blalock B.J."/>
            <person name="Lin Y.Y."/>
            <person name="Smith M.E."/>
            <person name="Ochoa-Acuna H."/>
            <person name="Chen M.M."/>
            <person name="Childers C.P."/>
            <person name="Qu J."/>
            <person name="Dugan S."/>
            <person name="Lee S.L."/>
            <person name="Chao H."/>
            <person name="Dinh H."/>
            <person name="Han Y."/>
            <person name="Doddapaneni H."/>
            <person name="Worley K.C."/>
            <person name="Muzny D.M."/>
            <person name="Gibbs R.A."/>
            <person name="Richards S."/>
        </authorList>
    </citation>
    <scope>NUCLEOTIDE SEQUENCE</scope>
    <source>
        <strain evidence="5">HAZT.00-mixed</strain>
        <tissue evidence="5">Whole organism</tissue>
    </source>
</reference>
<dbReference type="InterPro" id="IPR029415">
    <property type="entry name" value="Lines_C"/>
</dbReference>
<dbReference type="InterPro" id="IPR024875">
    <property type="entry name" value="Protein_Lines"/>
</dbReference>
<dbReference type="Pfam" id="PF14695">
    <property type="entry name" value="LINES_C"/>
    <property type="match status" value="1"/>
</dbReference>
<evidence type="ECO:0000259" key="3">
    <source>
        <dbReference type="Pfam" id="PF14694"/>
    </source>
</evidence>
<dbReference type="PANTHER" id="PTHR16057:SF1">
    <property type="entry name" value="PROTEIN LINES HOMOLOG 1"/>
    <property type="match status" value="1"/>
</dbReference>
<dbReference type="Pfam" id="PF14694">
    <property type="entry name" value="LINES_N"/>
    <property type="match status" value="1"/>
</dbReference>
<name>A0A6A0HB85_HYAAZ</name>
<dbReference type="OrthoDB" id="8251209at2759"/>
<sequence length="231" mass="25623">MILPHLASLAAHTLALQEVLDDEPCLLAQRLIRDVNTKHLLDFVPCEQPAEDLPQSYTDTSHDTALLFRKTVLLVLKSVAVTVKEARGDSSSSSSEDSSPKSATQGSDTEEAEMEIICKSLQEVLAKTDAFVKRHKDYHPNCPIAEWMVKLFSSHDDWMVEAMLVKRSLSSAESLQKAGSNTNINLHAAVQTMFTLRHSLKKLVAKELFPYNIAPILRLLDQCNPLFGAVV</sequence>
<feature type="signal peptide" evidence="2">
    <location>
        <begin position="1"/>
        <end position="15"/>
    </location>
</feature>
<feature type="domain" description="Protein Lines C-terminal" evidence="4">
    <location>
        <begin position="189"/>
        <end position="224"/>
    </location>
</feature>